<dbReference type="GeneID" id="70134924"/>
<dbReference type="RefSeq" id="XP_045953183.1">
    <property type="nucleotide sequence ID" value="XM_046106033.1"/>
</dbReference>
<evidence type="ECO:0000313" key="3">
    <source>
        <dbReference type="Proteomes" id="UP000758603"/>
    </source>
</evidence>
<feature type="domain" description="MACPF" evidence="1">
    <location>
        <begin position="280"/>
        <end position="432"/>
    </location>
</feature>
<dbReference type="InterPro" id="IPR020864">
    <property type="entry name" value="MACPF"/>
</dbReference>
<sequence>MPNTTAPSNNTTNGITNTTTVSIAPQDDVSLQLYVTDGKIAKEVIYLKVTKQTIDSELLSALRILLAGNTEYKTFGLLKFCSVNGAVVPDTYTIKEYVTDCVKADLTTSPVKIYLQAQQDPVQAEAKQIGQYMDANKLALLKQHFDENAFKLLTGTSAKYPAELEEQEWSVIADNNSLCYGISVIRRKEGNDTVAVGVERARYPAFRLKKRSILSDQLTSTSVKDVELFLRIPDYTVDDKSYVSIYETKSDLQSSLATSSFSQFDVSVAGSGSMFGCTMSASASYGGSSSNVSTSTSSTSSKRVTIAYNFPRVTLLLDEGSLELTKECEEALLAVVDKVSLTSFLENFGEFFSTRVQLGGRLFATEDVLSTGATASSEMARSMKASAAVAFSGWGASAAASASYGSSATASGASIAQNSTSSMTWQANGGDTLLCSSPTLWSPTVAYHWNWRITKQDQVTHMVDKIKRFSGYEGISAKISALKEEIEKEKTFGDLNQLYLNAEDGYPQGRFLALCKDSEINLMDVASAYNKSSSKKIEMATVLGERGAAVLGPRTPIRDMASLGYEVCSVTDSSRASQVCYDTKYYLRSRSGGQYLDFNDNTKIMYAATSREAVVMFKDAAGASKTGPIPNESKVVIDMYYDRTSTKPEGRVYVAVGPIKTNDHCYMMVGKPPQSALVFVMTNQYYK</sequence>
<organism evidence="2 3">
    <name type="scientific">Truncatella angustata</name>
    <dbReference type="NCBI Taxonomy" id="152316"/>
    <lineage>
        <taxon>Eukaryota</taxon>
        <taxon>Fungi</taxon>
        <taxon>Dikarya</taxon>
        <taxon>Ascomycota</taxon>
        <taxon>Pezizomycotina</taxon>
        <taxon>Sordariomycetes</taxon>
        <taxon>Xylariomycetidae</taxon>
        <taxon>Amphisphaeriales</taxon>
        <taxon>Sporocadaceae</taxon>
        <taxon>Truncatella</taxon>
    </lineage>
</organism>
<accession>A0A9P8U9T9</accession>
<evidence type="ECO:0000259" key="1">
    <source>
        <dbReference type="Pfam" id="PF01823"/>
    </source>
</evidence>
<protein>
    <recommendedName>
        <fullName evidence="1">MACPF domain-containing protein</fullName>
    </recommendedName>
</protein>
<proteinExistence type="predicted"/>
<name>A0A9P8U9T9_9PEZI</name>
<gene>
    <name evidence="2" type="ORF">BKA67DRAFT_649933</name>
</gene>
<reference evidence="2" key="1">
    <citation type="journal article" date="2021" name="Nat. Commun.">
        <title>Genetic determinants of endophytism in the Arabidopsis root mycobiome.</title>
        <authorList>
            <person name="Mesny F."/>
            <person name="Miyauchi S."/>
            <person name="Thiergart T."/>
            <person name="Pickel B."/>
            <person name="Atanasova L."/>
            <person name="Karlsson M."/>
            <person name="Huettel B."/>
            <person name="Barry K.W."/>
            <person name="Haridas S."/>
            <person name="Chen C."/>
            <person name="Bauer D."/>
            <person name="Andreopoulos W."/>
            <person name="Pangilinan J."/>
            <person name="LaButti K."/>
            <person name="Riley R."/>
            <person name="Lipzen A."/>
            <person name="Clum A."/>
            <person name="Drula E."/>
            <person name="Henrissat B."/>
            <person name="Kohler A."/>
            <person name="Grigoriev I.V."/>
            <person name="Martin F.M."/>
            <person name="Hacquard S."/>
        </authorList>
    </citation>
    <scope>NUCLEOTIDE SEQUENCE</scope>
    <source>
        <strain evidence="2">MPI-SDFR-AT-0073</strain>
    </source>
</reference>
<keyword evidence="3" id="KW-1185">Reference proteome</keyword>
<dbReference type="Pfam" id="PF01823">
    <property type="entry name" value="MACPF"/>
    <property type="match status" value="1"/>
</dbReference>
<dbReference type="Proteomes" id="UP000758603">
    <property type="component" value="Unassembled WGS sequence"/>
</dbReference>
<dbReference type="EMBL" id="JAGPXC010000009">
    <property type="protein sequence ID" value="KAH6646669.1"/>
    <property type="molecule type" value="Genomic_DNA"/>
</dbReference>
<comment type="caution">
    <text evidence="2">The sequence shown here is derived from an EMBL/GenBank/DDBJ whole genome shotgun (WGS) entry which is preliminary data.</text>
</comment>
<dbReference type="OrthoDB" id="2562973at2759"/>
<evidence type="ECO:0000313" key="2">
    <source>
        <dbReference type="EMBL" id="KAH6646669.1"/>
    </source>
</evidence>
<dbReference type="AlphaFoldDB" id="A0A9P8U9T9"/>